<dbReference type="GO" id="GO:0007051">
    <property type="term" value="P:spindle organization"/>
    <property type="evidence" value="ECO:0007669"/>
    <property type="project" value="InterPro"/>
</dbReference>
<keyword evidence="5" id="KW-1185">Reference proteome</keyword>
<sequence length="129" mass="13602">MAERYQGGLLKAAKQLPLSEQVGHKDWEVRSQAYDGMVAACESAYGSNGPLLAKTVGDDSARAVGKALDALQAYLLLTTSDQAARIAQPICEVIASGAGTLRHHISTVVHKVGIVCALFVELDQPDAVL</sequence>
<dbReference type="PANTHER" id="PTHR12609">
    <property type="entry name" value="MICROTUBULE ASSOCIATED PROTEIN XMAP215"/>
    <property type="match status" value="1"/>
</dbReference>
<name>A0AAW1PN29_9CHLO</name>
<comment type="caution">
    <text evidence="4">The sequence shown here is derived from an EMBL/GenBank/DDBJ whole genome shotgun (WGS) entry which is preliminary data.</text>
</comment>
<dbReference type="InterPro" id="IPR011989">
    <property type="entry name" value="ARM-like"/>
</dbReference>
<dbReference type="GO" id="GO:0030951">
    <property type="term" value="P:establishment or maintenance of microtubule cytoskeleton polarity"/>
    <property type="evidence" value="ECO:0007669"/>
    <property type="project" value="InterPro"/>
</dbReference>
<dbReference type="Proteomes" id="UP001465755">
    <property type="component" value="Unassembled WGS sequence"/>
</dbReference>
<dbReference type="InterPro" id="IPR048491">
    <property type="entry name" value="XMAP215_CLASP_TOG"/>
</dbReference>
<proteinExistence type="predicted"/>
<evidence type="ECO:0000259" key="3">
    <source>
        <dbReference type="Pfam" id="PF21041"/>
    </source>
</evidence>
<dbReference type="AlphaFoldDB" id="A0AAW1PN29"/>
<feature type="domain" description="XMAP215/Dis1/CLASP TOG" evidence="3">
    <location>
        <begin position="14"/>
        <end position="126"/>
    </location>
</feature>
<dbReference type="InterPro" id="IPR045110">
    <property type="entry name" value="XMAP215"/>
</dbReference>
<dbReference type="GO" id="GO:0051010">
    <property type="term" value="F:microtubule plus-end binding"/>
    <property type="evidence" value="ECO:0007669"/>
    <property type="project" value="InterPro"/>
</dbReference>
<dbReference type="GO" id="GO:0005737">
    <property type="term" value="C:cytoplasm"/>
    <property type="evidence" value="ECO:0007669"/>
    <property type="project" value="UniProtKB-SubCell"/>
</dbReference>
<evidence type="ECO:0000313" key="4">
    <source>
        <dbReference type="EMBL" id="KAK9810954.1"/>
    </source>
</evidence>
<keyword evidence="2" id="KW-0963">Cytoplasm</keyword>
<evidence type="ECO:0000256" key="2">
    <source>
        <dbReference type="ARBA" id="ARBA00022490"/>
    </source>
</evidence>
<gene>
    <name evidence="4" type="ORF">WJX73_000769</name>
</gene>
<accession>A0AAW1PN29</accession>
<protein>
    <recommendedName>
        <fullName evidence="3">XMAP215/Dis1/CLASP TOG domain-containing protein</fullName>
    </recommendedName>
</protein>
<dbReference type="GO" id="GO:0061863">
    <property type="term" value="F:microtubule plus end polymerase"/>
    <property type="evidence" value="ECO:0007669"/>
    <property type="project" value="InterPro"/>
</dbReference>
<organism evidence="4 5">
    <name type="scientific">Symbiochloris irregularis</name>
    <dbReference type="NCBI Taxonomy" id="706552"/>
    <lineage>
        <taxon>Eukaryota</taxon>
        <taxon>Viridiplantae</taxon>
        <taxon>Chlorophyta</taxon>
        <taxon>core chlorophytes</taxon>
        <taxon>Trebouxiophyceae</taxon>
        <taxon>Trebouxiales</taxon>
        <taxon>Trebouxiaceae</taxon>
        <taxon>Symbiochloris</taxon>
    </lineage>
</organism>
<comment type="subcellular location">
    <subcellularLocation>
        <location evidence="1">Cytoplasm</location>
    </subcellularLocation>
</comment>
<reference evidence="4 5" key="1">
    <citation type="journal article" date="2024" name="Nat. Commun.">
        <title>Phylogenomics reveals the evolutionary origins of lichenization in chlorophyte algae.</title>
        <authorList>
            <person name="Puginier C."/>
            <person name="Libourel C."/>
            <person name="Otte J."/>
            <person name="Skaloud P."/>
            <person name="Haon M."/>
            <person name="Grisel S."/>
            <person name="Petersen M."/>
            <person name="Berrin J.G."/>
            <person name="Delaux P.M."/>
            <person name="Dal Grande F."/>
            <person name="Keller J."/>
        </authorList>
    </citation>
    <scope>NUCLEOTIDE SEQUENCE [LARGE SCALE GENOMIC DNA]</scope>
    <source>
        <strain evidence="4 5">SAG 2036</strain>
    </source>
</reference>
<evidence type="ECO:0000256" key="1">
    <source>
        <dbReference type="ARBA" id="ARBA00004496"/>
    </source>
</evidence>
<dbReference type="EMBL" id="JALJOQ010000012">
    <property type="protein sequence ID" value="KAK9810954.1"/>
    <property type="molecule type" value="Genomic_DNA"/>
</dbReference>
<dbReference type="GO" id="GO:0046785">
    <property type="term" value="P:microtubule polymerization"/>
    <property type="evidence" value="ECO:0007669"/>
    <property type="project" value="InterPro"/>
</dbReference>
<dbReference type="Gene3D" id="1.25.10.10">
    <property type="entry name" value="Leucine-rich Repeat Variant"/>
    <property type="match status" value="1"/>
</dbReference>
<dbReference type="Pfam" id="PF21041">
    <property type="entry name" value="XMAP215_CLASP_TOG"/>
    <property type="match status" value="1"/>
</dbReference>
<evidence type="ECO:0000313" key="5">
    <source>
        <dbReference type="Proteomes" id="UP001465755"/>
    </source>
</evidence>